<gene>
    <name evidence="1" type="ORF">PCOR1329_LOCUS42317</name>
</gene>
<name>A0ABN9TTY7_9DINO</name>
<reference evidence="1" key="1">
    <citation type="submission" date="2023-10" db="EMBL/GenBank/DDBJ databases">
        <authorList>
            <person name="Chen Y."/>
            <person name="Shah S."/>
            <person name="Dougan E. K."/>
            <person name="Thang M."/>
            <person name="Chan C."/>
        </authorList>
    </citation>
    <scope>NUCLEOTIDE SEQUENCE [LARGE SCALE GENOMIC DNA]</scope>
</reference>
<sequence>MAEYSTHVEIHAGCACDDLLRAREKYGITGPPCDTARKNLMQVLWMDYAFKQTEKRGPYDLIFRIRPDVAVFKQFPWHSISADTINYVKKFIWQDGVADWHFAFPFLYLNKTWPAVVQKFIIKSTSGPYSGPGWSPDMVWHFPQPFAPVGNVVNFTSVVVRSPISANCDHIDDETLRNDCKLKCRTCKDNWPLALECQACKGISPPLGK</sequence>
<evidence type="ECO:0000313" key="2">
    <source>
        <dbReference type="Proteomes" id="UP001189429"/>
    </source>
</evidence>
<keyword evidence="2" id="KW-1185">Reference proteome</keyword>
<protein>
    <submittedName>
        <fullName evidence="1">Uncharacterized protein</fullName>
    </submittedName>
</protein>
<proteinExistence type="predicted"/>
<accession>A0ABN9TTY7</accession>
<dbReference type="EMBL" id="CAUYUJ010015083">
    <property type="protein sequence ID" value="CAK0849691.1"/>
    <property type="molecule type" value="Genomic_DNA"/>
</dbReference>
<comment type="caution">
    <text evidence="1">The sequence shown here is derived from an EMBL/GenBank/DDBJ whole genome shotgun (WGS) entry which is preliminary data.</text>
</comment>
<organism evidence="1 2">
    <name type="scientific">Prorocentrum cordatum</name>
    <dbReference type="NCBI Taxonomy" id="2364126"/>
    <lineage>
        <taxon>Eukaryota</taxon>
        <taxon>Sar</taxon>
        <taxon>Alveolata</taxon>
        <taxon>Dinophyceae</taxon>
        <taxon>Prorocentrales</taxon>
        <taxon>Prorocentraceae</taxon>
        <taxon>Prorocentrum</taxon>
    </lineage>
</organism>
<evidence type="ECO:0000313" key="1">
    <source>
        <dbReference type="EMBL" id="CAK0849691.1"/>
    </source>
</evidence>
<dbReference type="Proteomes" id="UP001189429">
    <property type="component" value="Unassembled WGS sequence"/>
</dbReference>